<evidence type="ECO:0000313" key="15">
    <source>
        <dbReference type="Proteomes" id="UP000239706"/>
    </source>
</evidence>
<feature type="transmembrane region" description="Helical" evidence="13">
    <location>
        <begin position="349"/>
        <end position="372"/>
    </location>
</feature>
<evidence type="ECO:0000256" key="2">
    <source>
        <dbReference type="ARBA" id="ARBA00004651"/>
    </source>
</evidence>
<evidence type="ECO:0000256" key="5">
    <source>
        <dbReference type="ARBA" id="ARBA00022448"/>
    </source>
</evidence>
<dbReference type="EMBL" id="PVXO01000047">
    <property type="protein sequence ID" value="PRR78266.1"/>
    <property type="molecule type" value="Genomic_DNA"/>
</dbReference>
<feature type="transmembrane region" description="Helical" evidence="13">
    <location>
        <begin position="161"/>
        <end position="182"/>
    </location>
</feature>
<evidence type="ECO:0000256" key="13">
    <source>
        <dbReference type="SAM" id="Phobius"/>
    </source>
</evidence>
<dbReference type="Proteomes" id="UP000239706">
    <property type="component" value="Unassembled WGS sequence"/>
</dbReference>
<reference evidence="14 15" key="1">
    <citation type="submission" date="2018-03" db="EMBL/GenBank/DDBJ databases">
        <title>Genome sequence of Clostridium liquoris DSM 100320.</title>
        <authorList>
            <person name="Poehlein A."/>
            <person name="Daniel R."/>
        </authorList>
    </citation>
    <scope>NUCLEOTIDE SEQUENCE [LARGE SCALE GENOMIC DNA]</scope>
    <source>
        <strain evidence="14 15">DSM 100320</strain>
    </source>
</reference>
<dbReference type="PANTHER" id="PTHR43298">
    <property type="entry name" value="MULTIDRUG RESISTANCE PROTEIN NORM-RELATED"/>
    <property type="match status" value="1"/>
</dbReference>
<keyword evidence="8 13" id="KW-0812">Transmembrane</keyword>
<keyword evidence="10" id="KW-0406">Ion transport</keyword>
<evidence type="ECO:0000256" key="8">
    <source>
        <dbReference type="ARBA" id="ARBA00022692"/>
    </source>
</evidence>
<dbReference type="InterPro" id="IPR002528">
    <property type="entry name" value="MATE_fam"/>
</dbReference>
<organism evidence="14 15">
    <name type="scientific">Clostridium liquoris</name>
    <dbReference type="NCBI Taxonomy" id="1289519"/>
    <lineage>
        <taxon>Bacteria</taxon>
        <taxon>Bacillati</taxon>
        <taxon>Bacillota</taxon>
        <taxon>Clostridia</taxon>
        <taxon>Eubacteriales</taxon>
        <taxon>Clostridiaceae</taxon>
        <taxon>Clostridium</taxon>
    </lineage>
</organism>
<evidence type="ECO:0000256" key="11">
    <source>
        <dbReference type="ARBA" id="ARBA00023136"/>
    </source>
</evidence>
<feature type="transmembrane region" description="Helical" evidence="13">
    <location>
        <begin position="247"/>
        <end position="266"/>
    </location>
</feature>
<comment type="function">
    <text evidence="1">Multidrug efflux pump.</text>
</comment>
<evidence type="ECO:0000256" key="9">
    <source>
        <dbReference type="ARBA" id="ARBA00022989"/>
    </source>
</evidence>
<evidence type="ECO:0000256" key="6">
    <source>
        <dbReference type="ARBA" id="ARBA00022449"/>
    </source>
</evidence>
<keyword evidence="5" id="KW-0813">Transport</keyword>
<comment type="caution">
    <text evidence="14">The sequence shown here is derived from an EMBL/GenBank/DDBJ whole genome shotgun (WGS) entry which is preliminary data.</text>
</comment>
<keyword evidence="9 13" id="KW-1133">Transmembrane helix</keyword>
<feature type="transmembrane region" description="Helical" evidence="13">
    <location>
        <begin position="130"/>
        <end position="149"/>
    </location>
</feature>
<comment type="subcellular location">
    <subcellularLocation>
        <location evidence="2">Cell membrane</location>
        <topology evidence="2">Multi-pass membrane protein</topology>
    </subcellularLocation>
</comment>
<keyword evidence="15" id="KW-1185">Reference proteome</keyword>
<dbReference type="RefSeq" id="WP_106063786.1">
    <property type="nucleotide sequence ID" value="NZ_PVXO01000047.1"/>
</dbReference>
<keyword evidence="6" id="KW-0050">Antiport</keyword>
<sequence length="443" mass="50068">MKKLISNETKELNNIAVPLIIQSMAGLIIGFTDQAMVGRISILAYSAVGVISSLLSLLAGVLGFTSVVFNINGAKSLGKDDNVDFQDEFISCLILNILIGLIFFIIIVLFKNPLLTLLYGFKGKILDEAVTYLNIMGVYIIIQLLLFSFSALFKIKKITKWILIGSTGSSIINLILDYGLIFGNLGLPKLEIKGAAIATILSLIINLLFYICICRKYIQFNYKKINIYKFKIKNNIKESIPLMGQEVLEGSIFIIATNAIISRIGVIELSTYLILTQLMNIILIPMYMYGSATLTLISQNNGSNNEESLTNIPKLSILISMSIYLFLSILFLIFRDYLPKLITNDEKVILLASNLLIYIIISNIFNPFCTIYKYSLQSLNESKFVLFNTAKVNFLSLFLMCFFIYILKIQIYGIFISLFLNYFIVFMIYLKKYNRCIAKKFNS</sequence>
<evidence type="ECO:0000256" key="3">
    <source>
        <dbReference type="ARBA" id="ARBA00010199"/>
    </source>
</evidence>
<keyword evidence="7" id="KW-1003">Cell membrane</keyword>
<proteinExistence type="inferred from homology"/>
<dbReference type="InterPro" id="IPR048279">
    <property type="entry name" value="MdtK-like"/>
</dbReference>
<feature type="transmembrane region" description="Helical" evidence="13">
    <location>
        <begin position="194"/>
        <end position="214"/>
    </location>
</feature>
<dbReference type="OrthoDB" id="9806302at2"/>
<feature type="transmembrane region" description="Helical" evidence="13">
    <location>
        <begin position="411"/>
        <end position="430"/>
    </location>
</feature>
<feature type="transmembrane region" description="Helical" evidence="13">
    <location>
        <begin position="315"/>
        <end position="334"/>
    </location>
</feature>
<evidence type="ECO:0000313" key="14">
    <source>
        <dbReference type="EMBL" id="PRR78266.1"/>
    </source>
</evidence>
<protein>
    <recommendedName>
        <fullName evidence="4">Probable multidrug resistance protein NorM</fullName>
    </recommendedName>
    <alternativeName>
        <fullName evidence="12">Multidrug-efflux transporter</fullName>
    </alternativeName>
</protein>
<evidence type="ECO:0000256" key="12">
    <source>
        <dbReference type="ARBA" id="ARBA00031636"/>
    </source>
</evidence>
<evidence type="ECO:0000256" key="1">
    <source>
        <dbReference type="ARBA" id="ARBA00003408"/>
    </source>
</evidence>
<evidence type="ECO:0000256" key="7">
    <source>
        <dbReference type="ARBA" id="ARBA00022475"/>
    </source>
</evidence>
<feature type="transmembrane region" description="Helical" evidence="13">
    <location>
        <begin position="272"/>
        <end position="294"/>
    </location>
</feature>
<dbReference type="NCBIfam" id="TIGR00797">
    <property type="entry name" value="matE"/>
    <property type="match status" value="1"/>
</dbReference>
<gene>
    <name evidence="14" type="primary">norM_3</name>
    <name evidence="14" type="ORF">CLLI_16930</name>
</gene>
<feature type="transmembrane region" description="Helical" evidence="13">
    <location>
        <begin position="12"/>
        <end position="31"/>
    </location>
</feature>
<feature type="transmembrane region" description="Helical" evidence="13">
    <location>
        <begin position="384"/>
        <end position="405"/>
    </location>
</feature>
<dbReference type="GO" id="GO:0042910">
    <property type="term" value="F:xenobiotic transmembrane transporter activity"/>
    <property type="evidence" value="ECO:0007669"/>
    <property type="project" value="InterPro"/>
</dbReference>
<feature type="transmembrane region" description="Helical" evidence="13">
    <location>
        <begin position="43"/>
        <end position="69"/>
    </location>
</feature>
<name>A0A2T0B320_9CLOT</name>
<dbReference type="GO" id="GO:0005886">
    <property type="term" value="C:plasma membrane"/>
    <property type="evidence" value="ECO:0007669"/>
    <property type="project" value="UniProtKB-SubCell"/>
</dbReference>
<dbReference type="Pfam" id="PF01554">
    <property type="entry name" value="MatE"/>
    <property type="match status" value="2"/>
</dbReference>
<evidence type="ECO:0000256" key="10">
    <source>
        <dbReference type="ARBA" id="ARBA00023065"/>
    </source>
</evidence>
<dbReference type="GO" id="GO:0006811">
    <property type="term" value="P:monoatomic ion transport"/>
    <property type="evidence" value="ECO:0007669"/>
    <property type="project" value="UniProtKB-KW"/>
</dbReference>
<evidence type="ECO:0000256" key="4">
    <source>
        <dbReference type="ARBA" id="ARBA00020268"/>
    </source>
</evidence>
<dbReference type="PANTHER" id="PTHR43298:SF2">
    <property type="entry name" value="FMN_FAD EXPORTER YEEO-RELATED"/>
    <property type="match status" value="1"/>
</dbReference>
<keyword evidence="11 13" id="KW-0472">Membrane</keyword>
<comment type="similarity">
    <text evidence="3">Belongs to the multi antimicrobial extrusion (MATE) (TC 2.A.66.1) family.</text>
</comment>
<dbReference type="InterPro" id="IPR050222">
    <property type="entry name" value="MATE_MdtK"/>
</dbReference>
<feature type="transmembrane region" description="Helical" evidence="13">
    <location>
        <begin position="89"/>
        <end position="110"/>
    </location>
</feature>
<dbReference type="PIRSF" id="PIRSF006603">
    <property type="entry name" value="DinF"/>
    <property type="match status" value="1"/>
</dbReference>
<accession>A0A2T0B320</accession>
<dbReference type="GO" id="GO:0015297">
    <property type="term" value="F:antiporter activity"/>
    <property type="evidence" value="ECO:0007669"/>
    <property type="project" value="UniProtKB-KW"/>
</dbReference>
<dbReference type="AlphaFoldDB" id="A0A2T0B320"/>